<feature type="transmembrane region" description="Helical" evidence="9">
    <location>
        <begin position="481"/>
        <end position="504"/>
    </location>
</feature>
<dbReference type="Pfam" id="PF02386">
    <property type="entry name" value="TrkH"/>
    <property type="match status" value="1"/>
</dbReference>
<evidence type="ECO:0000256" key="2">
    <source>
        <dbReference type="ARBA" id="ARBA00009137"/>
    </source>
</evidence>
<proteinExistence type="inferred from homology"/>
<dbReference type="EMBL" id="JASMWN010000003">
    <property type="protein sequence ID" value="MDU9003214.1"/>
    <property type="molecule type" value="Genomic_DNA"/>
</dbReference>
<evidence type="ECO:0000256" key="7">
    <source>
        <dbReference type="ARBA" id="ARBA00023065"/>
    </source>
</evidence>
<feature type="transmembrane region" description="Helical" evidence="9">
    <location>
        <begin position="420"/>
        <end position="443"/>
    </location>
</feature>
<keyword evidence="7" id="KW-0406">Ion transport</keyword>
<feature type="transmembrane region" description="Helical" evidence="9">
    <location>
        <begin position="362"/>
        <end position="389"/>
    </location>
</feature>
<comment type="caution">
    <text evidence="10">The sequence shown here is derived from an EMBL/GenBank/DDBJ whole genome shotgun (WGS) entry which is preliminary data.</text>
</comment>
<feature type="transmembrane region" description="Helical" evidence="9">
    <location>
        <begin position="141"/>
        <end position="165"/>
    </location>
</feature>
<feature type="transmembrane region" description="Helical" evidence="9">
    <location>
        <begin position="12"/>
        <end position="35"/>
    </location>
</feature>
<reference evidence="11" key="1">
    <citation type="submission" date="2023-05" db="EMBL/GenBank/DDBJ databases">
        <title>Sedimentitalea sp. nov. JM2-8.</title>
        <authorList>
            <person name="Huang J."/>
        </authorList>
    </citation>
    <scope>NUCLEOTIDE SEQUENCE [LARGE SCALE GENOMIC DNA]</scope>
    <source>
        <strain evidence="11">KHS03</strain>
    </source>
</reference>
<evidence type="ECO:0000313" key="10">
    <source>
        <dbReference type="EMBL" id="MDU9003214.1"/>
    </source>
</evidence>
<dbReference type="PANTHER" id="PTHR32024">
    <property type="entry name" value="TRK SYSTEM POTASSIUM UPTAKE PROTEIN TRKG-RELATED"/>
    <property type="match status" value="1"/>
</dbReference>
<gene>
    <name evidence="10" type="ORF">QO231_05035</name>
</gene>
<keyword evidence="3" id="KW-0813">Transport</keyword>
<dbReference type="Proteomes" id="UP001255416">
    <property type="component" value="Unassembled WGS sequence"/>
</dbReference>
<feature type="transmembrane region" description="Helical" evidence="9">
    <location>
        <begin position="289"/>
        <end position="309"/>
    </location>
</feature>
<evidence type="ECO:0000256" key="6">
    <source>
        <dbReference type="ARBA" id="ARBA00022989"/>
    </source>
</evidence>
<keyword evidence="5 9" id="KW-0812">Transmembrane</keyword>
<evidence type="ECO:0000313" key="11">
    <source>
        <dbReference type="Proteomes" id="UP001255416"/>
    </source>
</evidence>
<evidence type="ECO:0000256" key="1">
    <source>
        <dbReference type="ARBA" id="ARBA00004651"/>
    </source>
</evidence>
<evidence type="ECO:0000256" key="9">
    <source>
        <dbReference type="SAM" id="Phobius"/>
    </source>
</evidence>
<name>A0ABU3VAN0_9RHOB</name>
<feature type="transmembrane region" description="Helical" evidence="9">
    <location>
        <begin position="47"/>
        <end position="66"/>
    </location>
</feature>
<keyword evidence="8 9" id="KW-0472">Membrane</keyword>
<keyword evidence="4" id="KW-1003">Cell membrane</keyword>
<evidence type="ECO:0000256" key="5">
    <source>
        <dbReference type="ARBA" id="ARBA00022692"/>
    </source>
</evidence>
<organism evidence="10 11">
    <name type="scientific">Sedimentitalea todarodis</name>
    <dbReference type="NCBI Taxonomy" id="1631240"/>
    <lineage>
        <taxon>Bacteria</taxon>
        <taxon>Pseudomonadati</taxon>
        <taxon>Pseudomonadota</taxon>
        <taxon>Alphaproteobacteria</taxon>
        <taxon>Rhodobacterales</taxon>
        <taxon>Paracoccaceae</taxon>
        <taxon>Sedimentitalea</taxon>
    </lineage>
</organism>
<keyword evidence="6 9" id="KW-1133">Transmembrane helix</keyword>
<feature type="transmembrane region" description="Helical" evidence="9">
    <location>
        <begin position="192"/>
        <end position="216"/>
    </location>
</feature>
<comment type="similarity">
    <text evidence="2">Belongs to the TrkH potassium transport family.</text>
</comment>
<dbReference type="PANTHER" id="PTHR32024:SF2">
    <property type="entry name" value="TRK SYSTEM POTASSIUM UPTAKE PROTEIN TRKG-RELATED"/>
    <property type="match status" value="1"/>
</dbReference>
<evidence type="ECO:0000256" key="4">
    <source>
        <dbReference type="ARBA" id="ARBA00022475"/>
    </source>
</evidence>
<feature type="transmembrane region" description="Helical" evidence="9">
    <location>
        <begin position="250"/>
        <end position="269"/>
    </location>
</feature>
<keyword evidence="11" id="KW-1185">Reference proteome</keyword>
<dbReference type="InterPro" id="IPR003445">
    <property type="entry name" value="Cat_transpt"/>
</dbReference>
<evidence type="ECO:0000256" key="3">
    <source>
        <dbReference type="ARBA" id="ARBA00022448"/>
    </source>
</evidence>
<comment type="subcellular location">
    <subcellularLocation>
        <location evidence="1">Cell membrane</location>
        <topology evidence="1">Multi-pass membrane protein</topology>
    </subcellularLocation>
</comment>
<protein>
    <submittedName>
        <fullName evidence="10">Potassium transporter TrkG</fullName>
    </submittedName>
</protein>
<feature type="transmembrane region" description="Helical" evidence="9">
    <location>
        <begin position="321"/>
        <end position="342"/>
    </location>
</feature>
<feature type="transmembrane region" description="Helical" evidence="9">
    <location>
        <begin position="78"/>
        <end position="96"/>
    </location>
</feature>
<sequence>MKRERTPTGRIWRLPLSLLLWGVFSASMFVPAAYAVVRDNHPASQSFFYSGLLGLICVILIGLALGDRTPRYGTLGQLLSLLFAFAILPLFLAIPLQDALQTTSYLNAYFDMVSAITTTGADLFADPGRLTPPLHLWRAQVGWMGGMLMWIAASAILAPLSLGGFEVTTRGEPGRAASGPSMIARADPRKRLIRITAMLAPIYVGLTLTLWVLLLMSGEQSLTALCHAMSVMATSGISPVGGIEGSTSGVAGEALLFLFMFFALSRLTFSSDTTNTAGFRRLETDPEFRIGLLLVFGLPTLLFLRHWIASLEVTEGEDFMLALRAFWGSMFTVISFLTTTGFESADWEEARQWSGLGTPGLILLGLSVIGGGVATTAGGVKLLRVYALYLNGLREMEKLVHPSSVDTVHHADRIQKNGAFIAWVFFMLFAMSLAAISLALAALGVSFEHAIVLSIAALSTTGPLIEFAAETPIKLAELGAVAKGILCAAMVLGRLETLAIIALFTPGMWRNN</sequence>
<feature type="transmembrane region" description="Helical" evidence="9">
    <location>
        <begin position="449"/>
        <end position="469"/>
    </location>
</feature>
<dbReference type="RefSeq" id="WP_316773939.1">
    <property type="nucleotide sequence ID" value="NZ_JASMWN010000003.1"/>
</dbReference>
<evidence type="ECO:0000256" key="8">
    <source>
        <dbReference type="ARBA" id="ARBA00023136"/>
    </source>
</evidence>
<accession>A0ABU3VAN0</accession>